<dbReference type="GeneID" id="59457898"/>
<dbReference type="EMBL" id="CP063205">
    <property type="protein sequence ID" value="QOS10386.1"/>
    <property type="molecule type" value="Genomic_DNA"/>
</dbReference>
<accession>A0A871BC51</accession>
<dbReference type="SUPFAM" id="SSF46785">
    <property type="entry name" value="Winged helix' DNA-binding domain"/>
    <property type="match status" value="1"/>
</dbReference>
<dbReference type="InterPro" id="IPR036390">
    <property type="entry name" value="WH_DNA-bd_sf"/>
</dbReference>
<reference evidence="1" key="1">
    <citation type="journal article" date="2021" name="Front. Microbiol.">
        <title>Cellular and Genomic Properties of Haloferax gibbonsii LR2-5, the Host of Euryarchaeal Virus HFTV1.</title>
        <authorList>
            <person name="Tittes C."/>
            <person name="Schwarzer S."/>
            <person name="Pfeiffer F."/>
            <person name="Dyall-Smith M."/>
            <person name="Rodriguez-Franco M."/>
            <person name="Oksanen H.M."/>
            <person name="Quax T.E.F."/>
        </authorList>
    </citation>
    <scope>NUCLEOTIDE SEQUENCE</scope>
    <source>
        <strain evidence="1">LR2-5</strain>
    </source>
</reference>
<evidence type="ECO:0000313" key="2">
    <source>
        <dbReference type="Proteomes" id="UP000663064"/>
    </source>
</evidence>
<gene>
    <name evidence="1" type="ORF">HfgLR_01160</name>
</gene>
<dbReference type="InterPro" id="IPR036388">
    <property type="entry name" value="WH-like_DNA-bd_sf"/>
</dbReference>
<dbReference type="RefSeq" id="WP_193492854.1">
    <property type="nucleotide sequence ID" value="NZ_CP063205.1"/>
</dbReference>
<sequence>MSNTDSQPRKKDGQFTTRMSLEDVLAGMTVHEPYTASELGDKLDLPRTTTNYYLNQLHNQGEVQKKKFHATRVVWMKTP</sequence>
<dbReference type="Proteomes" id="UP000663064">
    <property type="component" value="Chromosome"/>
</dbReference>
<organism evidence="1 2">
    <name type="scientific">Haloferax gibbonsii</name>
    <dbReference type="NCBI Taxonomy" id="35746"/>
    <lineage>
        <taxon>Archaea</taxon>
        <taxon>Methanobacteriati</taxon>
        <taxon>Methanobacteriota</taxon>
        <taxon>Stenosarchaea group</taxon>
        <taxon>Halobacteria</taxon>
        <taxon>Halobacteriales</taxon>
        <taxon>Haloferacaceae</taxon>
        <taxon>Haloferax</taxon>
    </lineage>
</organism>
<name>A0A871BC51_HALGI</name>
<proteinExistence type="predicted"/>
<dbReference type="Gene3D" id="1.10.10.10">
    <property type="entry name" value="Winged helix-like DNA-binding domain superfamily/Winged helix DNA-binding domain"/>
    <property type="match status" value="1"/>
</dbReference>
<evidence type="ECO:0000313" key="1">
    <source>
        <dbReference type="EMBL" id="QOS10386.1"/>
    </source>
</evidence>
<protein>
    <submittedName>
        <fullName evidence="1">HTH domain protein</fullName>
    </submittedName>
</protein>
<dbReference type="AlphaFoldDB" id="A0A871BC51"/>